<protein>
    <submittedName>
        <fullName evidence="2">Zinc finger C2H2 domain-containing protein</fullName>
    </submittedName>
</protein>
<dbReference type="InParanoid" id="K0IDW4"/>
<proteinExistence type="predicted"/>
<reference evidence="2 3" key="1">
    <citation type="journal article" date="2012" name="Environ. Microbiol.">
        <title>The genome of the ammonia-oxidizing Candidatus Nitrososphaera gargensis: insights into metabolic versatility and environmental adaptations.</title>
        <authorList>
            <person name="Spang A."/>
            <person name="Poehlein A."/>
            <person name="Offre P."/>
            <person name="Zumbragel S."/>
            <person name="Haider S."/>
            <person name="Rychlik N."/>
            <person name="Nowka B."/>
            <person name="Schmeisser C."/>
            <person name="Lebedeva E.V."/>
            <person name="Rattei T."/>
            <person name="Bohm C."/>
            <person name="Schmid M."/>
            <person name="Galushko A."/>
            <person name="Hatzenpichler R."/>
            <person name="Weinmaier T."/>
            <person name="Daniel R."/>
            <person name="Schleper C."/>
            <person name="Spieck E."/>
            <person name="Streit W."/>
            <person name="Wagner M."/>
        </authorList>
    </citation>
    <scope>NUCLEOTIDE SEQUENCE [LARGE SCALE GENOMIC DNA]</scope>
    <source>
        <strain evidence="3">Ga9.2</strain>
    </source>
</reference>
<dbReference type="HOGENOM" id="CLU_1243058_0_0_2"/>
<dbReference type="AlphaFoldDB" id="K0IDW4"/>
<evidence type="ECO:0000313" key="2">
    <source>
        <dbReference type="EMBL" id="AFU57940.1"/>
    </source>
</evidence>
<organism evidence="2 3">
    <name type="scientific">Nitrososphaera gargensis (strain Ga9.2)</name>
    <dbReference type="NCBI Taxonomy" id="1237085"/>
    <lineage>
        <taxon>Archaea</taxon>
        <taxon>Nitrososphaerota</taxon>
        <taxon>Nitrososphaeria</taxon>
        <taxon>Nitrososphaerales</taxon>
        <taxon>Nitrososphaeraceae</taxon>
        <taxon>Nitrososphaera</taxon>
    </lineage>
</organism>
<name>K0IDW4_NITGG</name>
<evidence type="ECO:0000259" key="1">
    <source>
        <dbReference type="PROSITE" id="PS00028"/>
    </source>
</evidence>
<dbReference type="InterPro" id="IPR013087">
    <property type="entry name" value="Znf_C2H2_type"/>
</dbReference>
<accession>K0IDW4</accession>
<dbReference type="KEGG" id="nga:Ngar_c09980"/>
<evidence type="ECO:0000313" key="3">
    <source>
        <dbReference type="Proteomes" id="UP000008037"/>
    </source>
</evidence>
<dbReference type="Proteomes" id="UP000008037">
    <property type="component" value="Chromosome"/>
</dbReference>
<sequence length="237" mass="27690">MIFARVDLKLKRKRTAGRQQYVKQLCDQEQVYGSLARFFDNARFQVLACLNSYVLTLTTDEEQLQAPKRAARARGVKLRYITDITKDNLAYCKRQMNMVDELRHLDGIRGNFILSDKEFMAAPDISQAKPLTEGIHSSDEKMLNQLRCMFETLWHHSVPAEARIRELELESEDIDYGIRHEPELDPDQISEHGRKRRSKVIDRFYVCARCGSVFVYMEDSEEHKVSTGHKEMKEFPI</sequence>
<keyword evidence="3" id="KW-1185">Reference proteome</keyword>
<dbReference type="PROSITE" id="PS00028">
    <property type="entry name" value="ZINC_FINGER_C2H2_1"/>
    <property type="match status" value="1"/>
</dbReference>
<gene>
    <name evidence="2" type="ordered locus">Ngar_c09980</name>
</gene>
<dbReference type="BioCyc" id="CNIT1237085:G1324-996-MONOMER"/>
<feature type="domain" description="C2H2-type" evidence="1">
    <location>
        <begin position="207"/>
        <end position="229"/>
    </location>
</feature>
<dbReference type="EMBL" id="CP002408">
    <property type="protein sequence ID" value="AFU57940.1"/>
    <property type="molecule type" value="Genomic_DNA"/>
</dbReference>